<dbReference type="Pfam" id="PF00118">
    <property type="entry name" value="Cpn60_TCP1"/>
    <property type="match status" value="1"/>
</dbReference>
<dbReference type="Proteomes" id="UP000243670">
    <property type="component" value="Nucleomorph 1"/>
</dbReference>
<dbReference type="Gene3D" id="3.30.260.10">
    <property type="entry name" value="TCP-1-like chaperonin intermediate domain"/>
    <property type="match status" value="1"/>
</dbReference>
<dbReference type="PANTHER" id="PTHR11353">
    <property type="entry name" value="CHAPERONIN"/>
    <property type="match status" value="1"/>
</dbReference>
<dbReference type="GO" id="GO:0005524">
    <property type="term" value="F:ATP binding"/>
    <property type="evidence" value="ECO:0007669"/>
    <property type="project" value="UniProtKB-KW"/>
</dbReference>
<dbReference type="GO" id="GO:0140662">
    <property type="term" value="F:ATP-dependent protein folding chaperone"/>
    <property type="evidence" value="ECO:0007669"/>
    <property type="project" value="InterPro"/>
</dbReference>
<keyword evidence="2" id="KW-0547">Nucleotide-binding</keyword>
<accession>A0A060DGD0</accession>
<evidence type="ECO:0000313" key="6">
    <source>
        <dbReference type="Proteomes" id="UP000243670"/>
    </source>
</evidence>
<evidence type="ECO:0000313" key="5">
    <source>
        <dbReference type="EMBL" id="AIB09589.1"/>
    </source>
</evidence>
<reference evidence="5 6" key="1">
    <citation type="journal article" date="2014" name="BMC Genomics">
        <title>Nucleomorph and plastid genome sequences of the chlorarachniophyte Lotharella oceanica: convergent reductive evolution and frequent recombination in nucleomorph-bearing algae.</title>
        <authorList>
            <person name="Tanifuji G."/>
            <person name="Onodera N.T."/>
            <person name="Brown M.W."/>
            <person name="Curtis B.A."/>
            <person name="Roger A.J."/>
            <person name="Ka-Shu Wong G."/>
            <person name="Melkonian M."/>
            <person name="Archibald J.M."/>
        </authorList>
    </citation>
    <scope>NUCLEOTIDE SEQUENCE [LARGE SCALE GENOMIC DNA]</scope>
    <source>
        <strain evidence="5 6">CCMP622</strain>
    </source>
</reference>
<evidence type="ECO:0000256" key="1">
    <source>
        <dbReference type="ARBA" id="ARBA00008020"/>
    </source>
</evidence>
<dbReference type="InterPro" id="IPR002423">
    <property type="entry name" value="Cpn60/GroEL/TCP-1"/>
</dbReference>
<dbReference type="InterPro" id="IPR017998">
    <property type="entry name" value="Chaperone_TCP-1"/>
</dbReference>
<organism evidence="5 6">
    <name type="scientific">Lotharella oceanica</name>
    <dbReference type="NCBI Taxonomy" id="641309"/>
    <lineage>
        <taxon>Eukaryota</taxon>
        <taxon>Sar</taxon>
        <taxon>Rhizaria</taxon>
        <taxon>Cercozoa</taxon>
        <taxon>Chlorarachniophyceae</taxon>
        <taxon>Lotharella</taxon>
    </lineage>
</organism>
<dbReference type="SUPFAM" id="SSF52029">
    <property type="entry name" value="GroEL apical domain-like"/>
    <property type="match status" value="1"/>
</dbReference>
<dbReference type="Gene3D" id="3.50.7.10">
    <property type="entry name" value="GroEL"/>
    <property type="match status" value="1"/>
</dbReference>
<dbReference type="InterPro" id="IPR027409">
    <property type="entry name" value="GroEL-like_apical_dom_sf"/>
</dbReference>
<evidence type="ECO:0000256" key="3">
    <source>
        <dbReference type="ARBA" id="ARBA00022840"/>
    </source>
</evidence>
<proteinExistence type="inferred from homology"/>
<dbReference type="InterPro" id="IPR027413">
    <property type="entry name" value="GROEL-like_equatorial_sf"/>
</dbReference>
<name>A0A060DGD0_9EUKA</name>
<dbReference type="SUPFAM" id="SSF48592">
    <property type="entry name" value="GroEL equatorial domain-like"/>
    <property type="match status" value="1"/>
</dbReference>
<evidence type="ECO:0000256" key="2">
    <source>
        <dbReference type="ARBA" id="ARBA00022741"/>
    </source>
</evidence>
<comment type="similarity">
    <text evidence="1">Belongs to the TCP-1 chaperonin family.</text>
</comment>
<sequence>MLFLIIFITKQYTKKFHLFCIKTSKLIFDILLGSFGSNINHNLVLNDNNTFLLSKRGSILFENNLSKNFIFLIFSNISTIQKKSYGDGSTTTMLLTYSFLKKTIKMSSKGFSLFEINRNYVILFNIINKLLNKIAFQIIGWKKSREYFILSTYSLLISKICHNLSNRYAELCVNASLNVYDYRKNTIKLNLIKIEGRFGDSIQDSFLIRGFLINHGFDNIWMPKKLNNIIITIVSGKLNPSSIHNVNVIEINNIDFFKKTQEIKKTFYNKIIVVLKKNRINLLISQWGLEEDFKYLLLKNNIPVICWAESNNLELLSFTTKARIIANFFDINFNRVGFSKSIREIAFNDGTKILIFDNFFSPKCITIFLICTKNFILLENKILIKDALKNLSILIKHKSFLLSSGHSELIIIIMLYSLNSKYFSNSNDFLNCFIASLEIIPISLLKLSNKLPTLTTKPFKKKSTNFFTKTYTQKITNIYIEPKTLRQSIYYLTFKTIFILINTFSILY</sequence>
<protein>
    <submittedName>
        <fullName evidence="5">T-complex protein1, epsilon-SU</fullName>
    </submittedName>
</protein>
<keyword evidence="4" id="KW-0143">Chaperone</keyword>
<dbReference type="SUPFAM" id="SSF54849">
    <property type="entry name" value="GroEL-intermediate domain like"/>
    <property type="match status" value="1"/>
</dbReference>
<gene>
    <name evidence="5" type="primary">tcpE</name>
    <name evidence="5" type="ORF">M951_chr1108</name>
</gene>
<dbReference type="AlphaFoldDB" id="A0A060DGD0"/>
<keyword evidence="5" id="KW-0542">Nucleomorph</keyword>
<keyword evidence="3" id="KW-0067">ATP-binding</keyword>
<dbReference type="Gene3D" id="1.10.560.10">
    <property type="entry name" value="GroEL-like equatorial domain"/>
    <property type="match status" value="1"/>
</dbReference>
<evidence type="ECO:0000256" key="4">
    <source>
        <dbReference type="ARBA" id="ARBA00023186"/>
    </source>
</evidence>
<dbReference type="EMBL" id="CP006627">
    <property type="protein sequence ID" value="AIB09589.1"/>
    <property type="molecule type" value="Genomic_DNA"/>
</dbReference>
<dbReference type="InterPro" id="IPR027410">
    <property type="entry name" value="TCP-1-like_intermed_sf"/>
</dbReference>
<geneLocation type="nucleomorph" evidence="5"/>